<feature type="compositionally biased region" description="Basic residues" evidence="1">
    <location>
        <begin position="717"/>
        <end position="741"/>
    </location>
</feature>
<gene>
    <name evidence="2" type="ORF">PCASD_01371</name>
</gene>
<dbReference type="Proteomes" id="UP000235392">
    <property type="component" value="Unassembled WGS sequence"/>
</dbReference>
<protein>
    <submittedName>
        <fullName evidence="2">Uncharacterized protein</fullName>
    </submittedName>
</protein>
<feature type="compositionally biased region" description="Polar residues" evidence="1">
    <location>
        <begin position="484"/>
        <end position="495"/>
    </location>
</feature>
<proteinExistence type="predicted"/>
<feature type="region of interest" description="Disordered" evidence="1">
    <location>
        <begin position="188"/>
        <end position="894"/>
    </location>
</feature>
<feature type="compositionally biased region" description="Pro residues" evidence="1">
    <location>
        <begin position="797"/>
        <end position="807"/>
    </location>
</feature>
<evidence type="ECO:0000313" key="3">
    <source>
        <dbReference type="Proteomes" id="UP000235392"/>
    </source>
</evidence>
<sequence>MVPRSVSPVLFPSLSSPPSDRLKVHSFIIRLRIRFRLSRLQKIKYIPVSINQQYSTSHFSLLTSHFPHNVTPTTLPQSPPPTHPAAGSKPQPLLFKLNLSAEQYEELLSLDAEVEEGEEGGLRVDFDPNGKAALHLNPTRILQLNPPRSGPLRTNRPEEIYRHSTPSSSASSTLTGLFRIPTSTPVYDLQTLTQPPSDLAAPNSTHTRLLEPSSTTTTTTTTTTTKANNNGSKPSHHHHPSNNNHHSTQPTRPSRPSSTADLNRSEKERIAGQRLKEKRLEDDRKKKEKQIAILPDAPAPTTANKRTRLTKPKPSNRQVSSSIEGRQPPSNNSSRNQPSPAPVPASQPPPPRRALPGSKAGKQLAHGLNQHLANPSATLSKSVSSQSQSEAVPPPQQPIPAPAPPPVTFKPSSLSKRNQPPILNHSLINDSKSAPSSEPPSATKFSTSTGLTSLSEEGETEQRLPDTYSQPAKPPTPPPMATLKSKTSIQFSKSSPRPDVAAAPNGSTKNQPASSVPAHERPSSATPAPHKRPVKRQATGPTSISKTSSGSPPVENAPSPVDGGDYPDSSSKRPRPDSTAGLVRPRKTQRRDGHERRPLDDGGGGASIPSPQSNRPRSNSSSTRAEDQPRKLAAHKNAVHATVEHNHSSKKRTLDVEAAAPAASQNPATKRVRQEEGGHLSSSGLPTIRKMVRAAPPMPAPAAVVDSETMSQNGAGGHHHHHHHHPHGGVKKTVKKKKKSKKPIDYTSSEVEEGEEPGEIVSTSSRSRQRASAASQQQQQTSSSSTLTRHRESLPDTRPPLPPPPRSTQPEEPTRDAHAATAPKSSLSSSAKPAARPSITSHHSKHGTAAGRLGSPIDPEARVAIPPQPQSQRPPEPPQQAQQQAQLTGASSSPSYKKLRLTFHQLLKHYELVCSRIEGYKLDRASIPNLPDVQDLLFEANGLEAELDRLRNWLSSHYL</sequence>
<feature type="compositionally biased region" description="Low complexity" evidence="1">
    <location>
        <begin position="326"/>
        <end position="338"/>
    </location>
</feature>
<feature type="compositionally biased region" description="Low complexity" evidence="1">
    <location>
        <begin position="819"/>
        <end position="838"/>
    </location>
</feature>
<evidence type="ECO:0000256" key="1">
    <source>
        <dbReference type="SAM" id="MobiDB-lite"/>
    </source>
</evidence>
<feature type="compositionally biased region" description="Polar residues" evidence="1">
    <location>
        <begin position="188"/>
        <end position="207"/>
    </location>
</feature>
<evidence type="ECO:0000313" key="2">
    <source>
        <dbReference type="EMBL" id="PLW50536.1"/>
    </source>
</evidence>
<feature type="compositionally biased region" description="Polar residues" evidence="1">
    <location>
        <begin position="313"/>
        <end position="324"/>
    </location>
</feature>
<feature type="compositionally biased region" description="Pro residues" evidence="1">
    <location>
        <begin position="866"/>
        <end position="878"/>
    </location>
</feature>
<feature type="compositionally biased region" description="Polar residues" evidence="1">
    <location>
        <begin position="505"/>
        <end position="514"/>
    </location>
</feature>
<organism evidence="2 3">
    <name type="scientific">Puccinia coronata f. sp. avenae</name>
    <dbReference type="NCBI Taxonomy" id="200324"/>
    <lineage>
        <taxon>Eukaryota</taxon>
        <taxon>Fungi</taxon>
        <taxon>Dikarya</taxon>
        <taxon>Basidiomycota</taxon>
        <taxon>Pucciniomycotina</taxon>
        <taxon>Pucciniomycetes</taxon>
        <taxon>Pucciniales</taxon>
        <taxon>Pucciniaceae</taxon>
        <taxon>Puccinia</taxon>
    </lineage>
</organism>
<feature type="compositionally biased region" description="Pro residues" evidence="1">
    <location>
        <begin position="392"/>
        <end position="408"/>
    </location>
</feature>
<dbReference type="EMBL" id="PGCI01000010">
    <property type="protein sequence ID" value="PLW50536.1"/>
    <property type="molecule type" value="Genomic_DNA"/>
</dbReference>
<feature type="compositionally biased region" description="Polar residues" evidence="1">
    <location>
        <begin position="539"/>
        <end position="551"/>
    </location>
</feature>
<feature type="compositionally biased region" description="Low complexity" evidence="1">
    <location>
        <begin position="380"/>
        <end position="391"/>
    </location>
</feature>
<name>A0A2N5VKR5_9BASI</name>
<feature type="compositionally biased region" description="Basic and acidic residues" evidence="1">
    <location>
        <begin position="590"/>
        <end position="600"/>
    </location>
</feature>
<feature type="compositionally biased region" description="Basic and acidic residues" evidence="1">
    <location>
        <begin position="642"/>
        <end position="655"/>
    </location>
</feature>
<comment type="caution">
    <text evidence="2">The sequence shown here is derived from an EMBL/GenBank/DDBJ whole genome shotgun (WGS) entry which is preliminary data.</text>
</comment>
<feature type="compositionally biased region" description="Low complexity" evidence="1">
    <location>
        <begin position="762"/>
        <end position="786"/>
    </location>
</feature>
<reference evidence="2 3" key="1">
    <citation type="submission" date="2017-11" db="EMBL/GenBank/DDBJ databases">
        <title>De novo assembly and phasing of dikaryotic genomes from two isolates of Puccinia coronata f. sp. avenae, the causal agent of oat crown rust.</title>
        <authorList>
            <person name="Miller M.E."/>
            <person name="Zhang Y."/>
            <person name="Omidvar V."/>
            <person name="Sperschneider J."/>
            <person name="Schwessinger B."/>
            <person name="Raley C."/>
            <person name="Palmer J.M."/>
            <person name="Garnica D."/>
            <person name="Upadhyaya N."/>
            <person name="Rathjen J."/>
            <person name="Taylor J.M."/>
            <person name="Park R.F."/>
            <person name="Dodds P.N."/>
            <person name="Hirsch C.D."/>
            <person name="Kianian S.F."/>
            <person name="Figueroa M."/>
        </authorList>
    </citation>
    <scope>NUCLEOTIDE SEQUENCE [LARGE SCALE GENOMIC DNA]</scope>
    <source>
        <strain evidence="2">12SD80</strain>
    </source>
</reference>
<dbReference type="AlphaFoldDB" id="A0A2N5VKR5"/>
<feature type="compositionally biased region" description="Low complexity" evidence="1">
    <location>
        <begin position="241"/>
        <end position="259"/>
    </location>
</feature>
<feature type="compositionally biased region" description="Low complexity" evidence="1">
    <location>
        <begin position="215"/>
        <end position="233"/>
    </location>
</feature>
<feature type="compositionally biased region" description="Pro residues" evidence="1">
    <location>
        <begin position="339"/>
        <end position="353"/>
    </location>
</feature>
<feature type="compositionally biased region" description="Low complexity" evidence="1">
    <location>
        <begin position="607"/>
        <end position="622"/>
    </location>
</feature>
<feature type="compositionally biased region" description="Basic and acidic residues" evidence="1">
    <location>
        <begin position="263"/>
        <end position="285"/>
    </location>
</feature>
<feature type="compositionally biased region" description="Low complexity" evidence="1">
    <location>
        <begin position="431"/>
        <end position="455"/>
    </location>
</feature>
<accession>A0A2N5VKR5</accession>